<keyword evidence="3" id="KW-1185">Reference proteome</keyword>
<evidence type="ECO:0000313" key="2">
    <source>
        <dbReference type="EMBL" id="KAK4106465.1"/>
    </source>
</evidence>
<feature type="region of interest" description="Disordered" evidence="1">
    <location>
        <begin position="139"/>
        <end position="163"/>
    </location>
</feature>
<dbReference type="Proteomes" id="UP001305647">
    <property type="component" value="Unassembled WGS sequence"/>
</dbReference>
<feature type="region of interest" description="Disordered" evidence="1">
    <location>
        <begin position="1"/>
        <end position="97"/>
    </location>
</feature>
<dbReference type="EMBL" id="MU863624">
    <property type="protein sequence ID" value="KAK4106465.1"/>
    <property type="molecule type" value="Genomic_DNA"/>
</dbReference>
<accession>A0AAN6T603</accession>
<reference evidence="2" key="1">
    <citation type="journal article" date="2023" name="Mol. Phylogenet. Evol.">
        <title>Genome-scale phylogeny and comparative genomics of the fungal order Sordariales.</title>
        <authorList>
            <person name="Hensen N."/>
            <person name="Bonometti L."/>
            <person name="Westerberg I."/>
            <person name="Brannstrom I.O."/>
            <person name="Guillou S."/>
            <person name="Cros-Aarteil S."/>
            <person name="Calhoun S."/>
            <person name="Haridas S."/>
            <person name="Kuo A."/>
            <person name="Mondo S."/>
            <person name="Pangilinan J."/>
            <person name="Riley R."/>
            <person name="LaButti K."/>
            <person name="Andreopoulos B."/>
            <person name="Lipzen A."/>
            <person name="Chen C."/>
            <person name="Yan M."/>
            <person name="Daum C."/>
            <person name="Ng V."/>
            <person name="Clum A."/>
            <person name="Steindorff A."/>
            <person name="Ohm R.A."/>
            <person name="Martin F."/>
            <person name="Silar P."/>
            <person name="Natvig D.O."/>
            <person name="Lalanne C."/>
            <person name="Gautier V."/>
            <person name="Ament-Velasquez S.L."/>
            <person name="Kruys A."/>
            <person name="Hutchinson M.I."/>
            <person name="Powell A.J."/>
            <person name="Barry K."/>
            <person name="Miller A.N."/>
            <person name="Grigoriev I.V."/>
            <person name="Debuchy R."/>
            <person name="Gladieux P."/>
            <person name="Hiltunen Thoren M."/>
            <person name="Johannesson H."/>
        </authorList>
    </citation>
    <scope>NUCLEOTIDE SEQUENCE</scope>
    <source>
        <strain evidence="2">CBS 757.83</strain>
    </source>
</reference>
<organism evidence="2 3">
    <name type="scientific">Parathielavia hyrcaniae</name>
    <dbReference type="NCBI Taxonomy" id="113614"/>
    <lineage>
        <taxon>Eukaryota</taxon>
        <taxon>Fungi</taxon>
        <taxon>Dikarya</taxon>
        <taxon>Ascomycota</taxon>
        <taxon>Pezizomycotina</taxon>
        <taxon>Sordariomycetes</taxon>
        <taxon>Sordariomycetidae</taxon>
        <taxon>Sordariales</taxon>
        <taxon>Chaetomiaceae</taxon>
        <taxon>Parathielavia</taxon>
    </lineage>
</organism>
<evidence type="ECO:0000313" key="3">
    <source>
        <dbReference type="Proteomes" id="UP001305647"/>
    </source>
</evidence>
<comment type="caution">
    <text evidence="2">The sequence shown here is derived from an EMBL/GenBank/DDBJ whole genome shotgun (WGS) entry which is preliminary data.</text>
</comment>
<protein>
    <submittedName>
        <fullName evidence="2">Uncharacterized protein</fullName>
    </submittedName>
</protein>
<proteinExistence type="predicted"/>
<reference evidence="2" key="2">
    <citation type="submission" date="2023-05" db="EMBL/GenBank/DDBJ databases">
        <authorList>
            <consortium name="Lawrence Berkeley National Laboratory"/>
            <person name="Steindorff A."/>
            <person name="Hensen N."/>
            <person name="Bonometti L."/>
            <person name="Westerberg I."/>
            <person name="Brannstrom I.O."/>
            <person name="Guillou S."/>
            <person name="Cros-Aarteil S."/>
            <person name="Calhoun S."/>
            <person name="Haridas S."/>
            <person name="Kuo A."/>
            <person name="Mondo S."/>
            <person name="Pangilinan J."/>
            <person name="Riley R."/>
            <person name="Labutti K."/>
            <person name="Andreopoulos B."/>
            <person name="Lipzen A."/>
            <person name="Chen C."/>
            <person name="Yanf M."/>
            <person name="Daum C."/>
            <person name="Ng V."/>
            <person name="Clum A."/>
            <person name="Ohm R."/>
            <person name="Martin F."/>
            <person name="Silar P."/>
            <person name="Natvig D."/>
            <person name="Lalanne C."/>
            <person name="Gautier V."/>
            <person name="Ament-Velasquez S.L."/>
            <person name="Kruys A."/>
            <person name="Hutchinson M.I."/>
            <person name="Powell A.J."/>
            <person name="Barry K."/>
            <person name="Miller A.N."/>
            <person name="Grigoriev I.V."/>
            <person name="Debuchy R."/>
            <person name="Gladieux P."/>
            <person name="Thoren M.H."/>
            <person name="Johannesson H."/>
        </authorList>
    </citation>
    <scope>NUCLEOTIDE SEQUENCE</scope>
    <source>
        <strain evidence="2">CBS 757.83</strain>
    </source>
</reference>
<name>A0AAN6T603_9PEZI</name>
<evidence type="ECO:0000256" key="1">
    <source>
        <dbReference type="SAM" id="MobiDB-lite"/>
    </source>
</evidence>
<sequence length="370" mass="39745">MVGKRDPKGKARMRRVSNADGDPGYGPSSRPATPGPSNPSQTASQESPAQSHVSSASQQSQSRPNPNNNQPVPSAPPANSATPAPSQAPHIPANRYSTLPSAMPQVFGAYQPFVGNPQMGIGTPFAPVVNPYFMAAAQPPAPNPGNPPDELGPPPPAPPPPAIPPVVNPYGVHFQPQVPGTETGPIIHRYVPRHDPIGVHGMMFPGQQMAAYMANGAVMPMQPLPFGVAPVTAPINPIVMQQPYHQPMMLPNQSIPGGPALMLPGAMQMPGNPSHFAGLPAQPPVHVEPALGVGLTPNETFAENVRIAQNNKAYEPQDFKPADPDPYRMYWFRELNGHWAVFPRRQIDRLNARWYRTDDGIFYAVRLPDN</sequence>
<gene>
    <name evidence="2" type="ORF">N658DRAFT_520013</name>
</gene>
<feature type="compositionally biased region" description="Low complexity" evidence="1">
    <location>
        <begin position="47"/>
        <end position="89"/>
    </location>
</feature>
<dbReference type="AlphaFoldDB" id="A0AAN6T603"/>